<name>A0A1E3NRB2_9ASCO</name>
<dbReference type="EMBL" id="KV454001">
    <property type="protein sequence ID" value="ODQ48609.1"/>
    <property type="molecule type" value="Genomic_DNA"/>
</dbReference>
<dbReference type="AlphaFoldDB" id="A0A1E3NRB2"/>
<protein>
    <recommendedName>
        <fullName evidence="4">DUF676 domain-containing protein</fullName>
    </recommendedName>
</protein>
<proteinExistence type="inferred from homology"/>
<evidence type="ECO:0000313" key="5">
    <source>
        <dbReference type="EMBL" id="ODQ48609.1"/>
    </source>
</evidence>
<evidence type="ECO:0000313" key="6">
    <source>
        <dbReference type="Proteomes" id="UP000094455"/>
    </source>
</evidence>
<dbReference type="InterPro" id="IPR016445">
    <property type="entry name" value="Rog1_fam"/>
</dbReference>
<dbReference type="PANTHER" id="PTHR12482">
    <property type="entry name" value="LIPASE ROG1-RELATED-RELATED"/>
    <property type="match status" value="1"/>
</dbReference>
<evidence type="ECO:0000256" key="3">
    <source>
        <dbReference type="SAM" id="MobiDB-lite"/>
    </source>
</evidence>
<keyword evidence="2" id="KW-0443">Lipid metabolism</keyword>
<dbReference type="RefSeq" id="XP_019019722.1">
    <property type="nucleotide sequence ID" value="XM_019162385.1"/>
</dbReference>
<evidence type="ECO:0000256" key="2">
    <source>
        <dbReference type="ARBA" id="ARBA00022963"/>
    </source>
</evidence>
<sequence>MTEEVLYKNTGTLKIGDVHRFVVTYTPTDINKEIGTHLYVKVKNIENVLMNSVLLTGPYIMYCDIRSAAYDHNVPCFVSDDQPAYDPNMIPGQSLVQRLTLNRLQAKYVWVVDVVSQIIFSTTASTGFEILLARDEQSLHRNYSCLRNSNYSPSTLNIQHLTTADIWNRPPRSICDPIHLVILVHGLHSNSTADMFYMKDRLEGMADKTGENLVIRAYSGNVCKTERGIKYLGRRLAEYIVKDSLEGLNGMVEKISFISHSLGGPVQTFAISYINFNYPDFFERIKPENFIAMASPMLGISNENPTYVKVFLKFGIVGKTGQDLNLDGAQPMLLLLPSEPTRKILKAFKRRTVYANVLNDGIVPLRTSALLYLDWKGLTKVYETLKNNAKKSSSGSSSSTGYVADKAAEIPVDMNNDTMDSTDGDRTFVDSIKSRIQSTIGFCLPSIQASKTTNKYSYFQTTDMEVSDSEATNDNTSTGMDSANEALPSIPKSSALSSIKRVLLPPTPSSKYINDPKSRYDVILHDKIYTPDMIPKRHTTLSKNVILSQLEQKKKHRYLEETIARRWHQGMSWRKVLVYLQPDAHNNMVVRRRFANAYGWQVIDHMVEEHFSKKCCMGEDLSSWKIKKSDCNLIDLDEEESRDLNVKLGQVMNKEYRKESKRHHINSPDLSVPERVNIDSDSNTSDLDNDSANNGAWLNEEASGYYDGPTGLLNSVNEGVAAWKES</sequence>
<gene>
    <name evidence="5" type="ORF">PICMEDRAFT_25204</name>
</gene>
<dbReference type="PANTHER" id="PTHR12482:SF62">
    <property type="entry name" value="LIPASE ROG1-RELATED"/>
    <property type="match status" value="1"/>
</dbReference>
<evidence type="ECO:0000256" key="1">
    <source>
        <dbReference type="ARBA" id="ARBA00007920"/>
    </source>
</evidence>
<keyword evidence="2" id="KW-0442">Lipid degradation</keyword>
<dbReference type="InterPro" id="IPR044294">
    <property type="entry name" value="Lipase-like"/>
</dbReference>
<organism evidence="5 6">
    <name type="scientific">Pichia membranifaciens NRRL Y-2026</name>
    <dbReference type="NCBI Taxonomy" id="763406"/>
    <lineage>
        <taxon>Eukaryota</taxon>
        <taxon>Fungi</taxon>
        <taxon>Dikarya</taxon>
        <taxon>Ascomycota</taxon>
        <taxon>Saccharomycotina</taxon>
        <taxon>Pichiomycetes</taxon>
        <taxon>Pichiales</taxon>
        <taxon>Pichiaceae</taxon>
        <taxon>Pichia</taxon>
    </lineage>
</organism>
<evidence type="ECO:0000259" key="4">
    <source>
        <dbReference type="Pfam" id="PF05057"/>
    </source>
</evidence>
<reference evidence="5 6" key="1">
    <citation type="journal article" date="2016" name="Proc. Natl. Acad. Sci. U.S.A.">
        <title>Comparative genomics of biotechnologically important yeasts.</title>
        <authorList>
            <person name="Riley R."/>
            <person name="Haridas S."/>
            <person name="Wolfe K.H."/>
            <person name="Lopes M.R."/>
            <person name="Hittinger C.T."/>
            <person name="Goeker M."/>
            <person name="Salamov A.A."/>
            <person name="Wisecaver J.H."/>
            <person name="Long T.M."/>
            <person name="Calvey C.H."/>
            <person name="Aerts A.L."/>
            <person name="Barry K.W."/>
            <person name="Choi C."/>
            <person name="Clum A."/>
            <person name="Coughlan A.Y."/>
            <person name="Deshpande S."/>
            <person name="Douglass A.P."/>
            <person name="Hanson S.J."/>
            <person name="Klenk H.-P."/>
            <person name="LaButti K.M."/>
            <person name="Lapidus A."/>
            <person name="Lindquist E.A."/>
            <person name="Lipzen A.M."/>
            <person name="Meier-Kolthoff J.P."/>
            <person name="Ohm R.A."/>
            <person name="Otillar R.P."/>
            <person name="Pangilinan J.L."/>
            <person name="Peng Y."/>
            <person name="Rokas A."/>
            <person name="Rosa C.A."/>
            <person name="Scheuner C."/>
            <person name="Sibirny A.A."/>
            <person name="Slot J.C."/>
            <person name="Stielow J.B."/>
            <person name="Sun H."/>
            <person name="Kurtzman C.P."/>
            <person name="Blackwell M."/>
            <person name="Grigoriev I.V."/>
            <person name="Jeffries T.W."/>
        </authorList>
    </citation>
    <scope>NUCLEOTIDE SEQUENCE [LARGE SCALE GENOMIC DNA]</scope>
    <source>
        <strain evidence="5 6">NRRL Y-2026</strain>
    </source>
</reference>
<dbReference type="GO" id="GO:0016042">
    <property type="term" value="P:lipid catabolic process"/>
    <property type="evidence" value="ECO:0007669"/>
    <property type="project" value="UniProtKB-KW"/>
</dbReference>
<accession>A0A1E3NRB2</accession>
<feature type="region of interest" description="Disordered" evidence="3">
    <location>
        <begin position="657"/>
        <end position="695"/>
    </location>
</feature>
<dbReference type="InterPro" id="IPR029058">
    <property type="entry name" value="AB_hydrolase_fold"/>
</dbReference>
<feature type="compositionally biased region" description="Low complexity" evidence="3">
    <location>
        <begin position="679"/>
        <end position="694"/>
    </location>
</feature>
<feature type="domain" description="DUF676" evidence="4">
    <location>
        <begin position="177"/>
        <end position="367"/>
    </location>
</feature>
<dbReference type="GO" id="GO:0047372">
    <property type="term" value="F:monoacylglycerol lipase activity"/>
    <property type="evidence" value="ECO:0007669"/>
    <property type="project" value="TreeGrafter"/>
</dbReference>
<dbReference type="SUPFAM" id="SSF53474">
    <property type="entry name" value="alpha/beta-Hydrolases"/>
    <property type="match status" value="1"/>
</dbReference>
<keyword evidence="6" id="KW-1185">Reference proteome</keyword>
<dbReference type="OrthoDB" id="5368485at2759"/>
<dbReference type="Pfam" id="PF05057">
    <property type="entry name" value="DUF676"/>
    <property type="match status" value="1"/>
</dbReference>
<dbReference type="Gene3D" id="3.40.50.1820">
    <property type="entry name" value="alpha/beta hydrolase"/>
    <property type="match status" value="1"/>
</dbReference>
<dbReference type="Proteomes" id="UP000094455">
    <property type="component" value="Unassembled WGS sequence"/>
</dbReference>
<comment type="similarity">
    <text evidence="1">Belongs to the putative lipase ROG1 family.</text>
</comment>
<dbReference type="GeneID" id="30179072"/>
<feature type="non-terminal residue" evidence="5">
    <location>
        <position position="726"/>
    </location>
</feature>
<dbReference type="InterPro" id="IPR007751">
    <property type="entry name" value="DUF676_lipase-like"/>
</dbReference>
<dbReference type="STRING" id="763406.A0A1E3NRB2"/>
<dbReference type="PIRSF" id="PIRSF005412">
    <property type="entry name" value="UCP005412_abhydr"/>
    <property type="match status" value="1"/>
</dbReference>